<dbReference type="GO" id="GO:0016197">
    <property type="term" value="P:endosomal transport"/>
    <property type="evidence" value="ECO:0007669"/>
    <property type="project" value="TreeGrafter"/>
</dbReference>
<dbReference type="FunFam" id="3.40.50.300:FF:000147">
    <property type="entry name" value="EH domain-containing protein 1"/>
    <property type="match status" value="1"/>
</dbReference>
<evidence type="ECO:0000256" key="3">
    <source>
        <dbReference type="ARBA" id="ARBA00022475"/>
    </source>
</evidence>
<dbReference type="STRING" id="1257118.L8GGP3"/>
<keyword evidence="9" id="KW-0067">ATP-binding</keyword>
<keyword evidence="15" id="KW-0675">Receptor</keyword>
<dbReference type="GO" id="GO:0060090">
    <property type="term" value="F:molecular adaptor activity"/>
    <property type="evidence" value="ECO:0007669"/>
    <property type="project" value="TreeGrafter"/>
</dbReference>
<dbReference type="InterPro" id="IPR027417">
    <property type="entry name" value="P-loop_NTPase"/>
</dbReference>
<dbReference type="GO" id="GO:0005525">
    <property type="term" value="F:GTP binding"/>
    <property type="evidence" value="ECO:0007669"/>
    <property type="project" value="InterPro"/>
</dbReference>
<dbReference type="GO" id="GO:0005509">
    <property type="term" value="F:calcium ion binding"/>
    <property type="evidence" value="ECO:0007669"/>
    <property type="project" value="InterPro"/>
</dbReference>
<dbReference type="Proteomes" id="UP000011083">
    <property type="component" value="Unassembled WGS sequence"/>
</dbReference>
<dbReference type="PROSITE" id="PS00018">
    <property type="entry name" value="EF_HAND_1"/>
    <property type="match status" value="1"/>
</dbReference>
<keyword evidence="8" id="KW-0106">Calcium</keyword>
<keyword evidence="7" id="KW-0967">Endosome</keyword>
<dbReference type="InterPro" id="IPR000261">
    <property type="entry name" value="EH_dom"/>
</dbReference>
<dbReference type="InterPro" id="IPR018247">
    <property type="entry name" value="EF_Hand_1_Ca_BS"/>
</dbReference>
<dbReference type="PROSITE" id="PS51718">
    <property type="entry name" value="G_DYNAMIN_2"/>
    <property type="match status" value="1"/>
</dbReference>
<dbReference type="Pfam" id="PF00350">
    <property type="entry name" value="Dynamin_N"/>
    <property type="match status" value="1"/>
</dbReference>
<gene>
    <name evidence="15" type="ORF">ACA1_139840</name>
</gene>
<keyword evidence="16" id="KW-1185">Reference proteome</keyword>
<dbReference type="AlphaFoldDB" id="L8GGP3"/>
<dbReference type="Gene3D" id="1.10.268.20">
    <property type="match status" value="1"/>
</dbReference>
<dbReference type="InterPro" id="IPR045063">
    <property type="entry name" value="Dynamin_N"/>
</dbReference>
<dbReference type="CDD" id="cd00052">
    <property type="entry name" value="EH"/>
    <property type="match status" value="1"/>
</dbReference>
<keyword evidence="6" id="KW-0547">Nucleotide-binding</keyword>
<protein>
    <submittedName>
        <fullName evidence="15">Receptor mediated endocytosis family member (Rme1), putative</fullName>
    </submittedName>
</protein>
<feature type="domain" description="Dynamin-type G" evidence="14">
    <location>
        <begin position="18"/>
        <end position="249"/>
    </location>
</feature>
<dbReference type="OMA" id="LMIGQYS"/>
<dbReference type="Pfam" id="PF16880">
    <property type="entry name" value="EHD_N"/>
    <property type="match status" value="1"/>
</dbReference>
<dbReference type="KEGG" id="acan:ACA1_139840"/>
<evidence type="ECO:0000313" key="15">
    <source>
        <dbReference type="EMBL" id="ELR12122.1"/>
    </source>
</evidence>
<sequence length="502" mass="56792">MKYKFDEFHSPFLRDTDFEAKPLVLLLGQYSTGKTSFIEFMLDQPFPGSRIGPEPTTDRFVAVMHGNAERVVPGNAVAVDADKPFHALNRYGASFLSKFEAAESPAPLLQYISFVDTPGVLSGEKQRIGRSYDFVSVIEWFAERADLILLLFDAHKLDISDEFKRAIEGLKGNDDKIRVVLNKADMVSHQQLMRVYGAMMWSLGKVVKTPEVMRVYIGSFWNEPYHISDNAKLFDAEQADLLKDLMSLPTNSAMRKVNELVKRARLVKVHAYLIGHIKKQMPALWGSKAKKDELIKDMLNVYREVKRTHRLPPGDFPDLERFKETLKDHDFDTFAKLDEKLVSRIDDVLGIDIPRLMAMISPPKKEEPAPPLQRQQSNPFGGAGGDDNPFEDEPEDEDYVIREREKAAYERQFLMLNPQAGKLSGAQVKTALVETGVATGVLRKVWTLSDIDKDGKLDLDEFAIALRLCEIAKKSPENPIPFEMLPASLVPPSKMSFFTNPQ</sequence>
<evidence type="ECO:0000259" key="13">
    <source>
        <dbReference type="PROSITE" id="PS50222"/>
    </source>
</evidence>
<dbReference type="SUPFAM" id="SSF52540">
    <property type="entry name" value="P-loop containing nucleoside triphosphate hydrolases"/>
    <property type="match status" value="1"/>
</dbReference>
<keyword evidence="10" id="KW-0472">Membrane</keyword>
<evidence type="ECO:0000259" key="12">
    <source>
        <dbReference type="PROSITE" id="PS50031"/>
    </source>
</evidence>
<evidence type="ECO:0000313" key="16">
    <source>
        <dbReference type="Proteomes" id="UP000011083"/>
    </source>
</evidence>
<dbReference type="VEuPathDB" id="AmoebaDB:ACA1_139840"/>
<accession>L8GGP3</accession>
<evidence type="ECO:0000256" key="11">
    <source>
        <dbReference type="SAM" id="MobiDB-lite"/>
    </source>
</evidence>
<dbReference type="InterPro" id="IPR002048">
    <property type="entry name" value="EF_hand_dom"/>
</dbReference>
<evidence type="ECO:0000256" key="6">
    <source>
        <dbReference type="ARBA" id="ARBA00022741"/>
    </source>
</evidence>
<evidence type="ECO:0000256" key="5">
    <source>
        <dbReference type="ARBA" id="ARBA00022723"/>
    </source>
</evidence>
<dbReference type="GO" id="GO:0005524">
    <property type="term" value="F:ATP binding"/>
    <property type="evidence" value="ECO:0007669"/>
    <property type="project" value="UniProtKB-KW"/>
</dbReference>
<dbReference type="SUPFAM" id="SSF47473">
    <property type="entry name" value="EF-hand"/>
    <property type="match status" value="1"/>
</dbReference>
<dbReference type="InterPro" id="IPR031692">
    <property type="entry name" value="EHD_N"/>
</dbReference>
<evidence type="ECO:0000256" key="7">
    <source>
        <dbReference type="ARBA" id="ARBA00022753"/>
    </source>
</evidence>
<evidence type="ECO:0000256" key="2">
    <source>
        <dbReference type="ARBA" id="ARBA00004413"/>
    </source>
</evidence>
<dbReference type="Pfam" id="PF18150">
    <property type="entry name" value="DUF5600"/>
    <property type="match status" value="1"/>
</dbReference>
<dbReference type="SMART" id="SM00027">
    <property type="entry name" value="EH"/>
    <property type="match status" value="1"/>
</dbReference>
<keyword evidence="4" id="KW-0597">Phosphoprotein</keyword>
<dbReference type="OrthoDB" id="1716625at2759"/>
<feature type="domain" description="EH" evidence="12">
    <location>
        <begin position="405"/>
        <end position="496"/>
    </location>
</feature>
<dbReference type="PROSITE" id="PS50031">
    <property type="entry name" value="EH"/>
    <property type="match status" value="1"/>
</dbReference>
<keyword evidence="5" id="KW-0479">Metal-binding</keyword>
<evidence type="ECO:0000256" key="9">
    <source>
        <dbReference type="ARBA" id="ARBA00022840"/>
    </source>
</evidence>
<dbReference type="PANTHER" id="PTHR11216">
    <property type="entry name" value="EH DOMAIN"/>
    <property type="match status" value="1"/>
</dbReference>
<dbReference type="PROSITE" id="PS50222">
    <property type="entry name" value="EF_HAND_2"/>
    <property type="match status" value="1"/>
</dbReference>
<proteinExistence type="predicted"/>
<feature type="region of interest" description="Disordered" evidence="11">
    <location>
        <begin position="361"/>
        <end position="395"/>
    </location>
</feature>
<comment type="subcellular location">
    <subcellularLocation>
        <location evidence="2">Cell membrane</location>
        <topology evidence="2">Peripheral membrane protein</topology>
        <orientation evidence="2">Cytoplasmic side</orientation>
    </subcellularLocation>
    <subcellularLocation>
        <location evidence="1">Endosome membrane</location>
        <topology evidence="1">Peripheral membrane protein</topology>
        <orientation evidence="1">Cytoplasmic side</orientation>
    </subcellularLocation>
</comment>
<name>L8GGP3_ACACF</name>
<dbReference type="PANTHER" id="PTHR11216:SF31">
    <property type="entry name" value="AT21416P"/>
    <property type="match status" value="1"/>
</dbReference>
<evidence type="ECO:0000256" key="8">
    <source>
        <dbReference type="ARBA" id="ARBA00022837"/>
    </source>
</evidence>
<dbReference type="RefSeq" id="XP_004334135.1">
    <property type="nucleotide sequence ID" value="XM_004334087.1"/>
</dbReference>
<keyword evidence="3" id="KW-1003">Cell membrane</keyword>
<dbReference type="Gene3D" id="1.10.238.10">
    <property type="entry name" value="EF-hand"/>
    <property type="match status" value="1"/>
</dbReference>
<dbReference type="GO" id="GO:0055038">
    <property type="term" value="C:recycling endosome membrane"/>
    <property type="evidence" value="ECO:0007669"/>
    <property type="project" value="UniProtKB-SubCell"/>
</dbReference>
<dbReference type="InterPro" id="IPR011992">
    <property type="entry name" value="EF-hand-dom_pair"/>
</dbReference>
<dbReference type="InterPro" id="IPR030381">
    <property type="entry name" value="G_DYNAMIN_dom"/>
</dbReference>
<feature type="domain" description="EF-hand" evidence="13">
    <location>
        <begin position="437"/>
        <end position="472"/>
    </location>
</feature>
<evidence type="ECO:0000256" key="4">
    <source>
        <dbReference type="ARBA" id="ARBA00022553"/>
    </source>
</evidence>
<organism evidence="15 16">
    <name type="scientific">Acanthamoeba castellanii (strain ATCC 30010 / Neff)</name>
    <dbReference type="NCBI Taxonomy" id="1257118"/>
    <lineage>
        <taxon>Eukaryota</taxon>
        <taxon>Amoebozoa</taxon>
        <taxon>Discosea</taxon>
        <taxon>Longamoebia</taxon>
        <taxon>Centramoebida</taxon>
        <taxon>Acanthamoebidae</taxon>
        <taxon>Acanthamoeba</taxon>
    </lineage>
</organism>
<dbReference type="EMBL" id="KB008128">
    <property type="protein sequence ID" value="ELR12122.1"/>
    <property type="molecule type" value="Genomic_DNA"/>
</dbReference>
<evidence type="ECO:0000256" key="1">
    <source>
        <dbReference type="ARBA" id="ARBA00004125"/>
    </source>
</evidence>
<dbReference type="Gene3D" id="3.40.50.300">
    <property type="entry name" value="P-loop containing nucleotide triphosphate hydrolases"/>
    <property type="match status" value="1"/>
</dbReference>
<dbReference type="CDD" id="cd09913">
    <property type="entry name" value="EHD"/>
    <property type="match status" value="1"/>
</dbReference>
<dbReference type="Pfam" id="PF12763">
    <property type="entry name" value="EH"/>
    <property type="match status" value="1"/>
</dbReference>
<dbReference type="GO" id="GO:0005886">
    <property type="term" value="C:plasma membrane"/>
    <property type="evidence" value="ECO:0007669"/>
    <property type="project" value="UniProtKB-SubCell"/>
</dbReference>
<dbReference type="InterPro" id="IPR040990">
    <property type="entry name" value="DUF5600"/>
</dbReference>
<dbReference type="GO" id="GO:0006897">
    <property type="term" value="P:endocytosis"/>
    <property type="evidence" value="ECO:0007669"/>
    <property type="project" value="TreeGrafter"/>
</dbReference>
<reference evidence="15 16" key="1">
    <citation type="journal article" date="2013" name="Genome Biol.">
        <title>Genome of Acanthamoeba castellanii highlights extensive lateral gene transfer and early evolution of tyrosine kinase signaling.</title>
        <authorList>
            <person name="Clarke M."/>
            <person name="Lohan A.J."/>
            <person name="Liu B."/>
            <person name="Lagkouvardos I."/>
            <person name="Roy S."/>
            <person name="Zafar N."/>
            <person name="Bertelli C."/>
            <person name="Schilde C."/>
            <person name="Kianianmomeni A."/>
            <person name="Burglin T.R."/>
            <person name="Frech C."/>
            <person name="Turcotte B."/>
            <person name="Kopec K.O."/>
            <person name="Synnott J.M."/>
            <person name="Choo C."/>
            <person name="Paponov I."/>
            <person name="Finkler A."/>
            <person name="Soon Heng Tan C."/>
            <person name="Hutchins A.P."/>
            <person name="Weinmeier T."/>
            <person name="Rattei T."/>
            <person name="Chu J.S."/>
            <person name="Gimenez G."/>
            <person name="Irimia M."/>
            <person name="Rigden D.J."/>
            <person name="Fitzpatrick D.A."/>
            <person name="Lorenzo-Morales J."/>
            <person name="Bateman A."/>
            <person name="Chiu C.H."/>
            <person name="Tang P."/>
            <person name="Hegemann P."/>
            <person name="Fromm H."/>
            <person name="Raoult D."/>
            <person name="Greub G."/>
            <person name="Miranda-Saavedra D."/>
            <person name="Chen N."/>
            <person name="Nash P."/>
            <person name="Ginger M.L."/>
            <person name="Horn M."/>
            <person name="Schaap P."/>
            <person name="Caler L."/>
            <person name="Loftus B."/>
        </authorList>
    </citation>
    <scope>NUCLEOTIDE SEQUENCE [LARGE SCALE GENOMIC DNA]</scope>
    <source>
        <strain evidence="15 16">Neff</strain>
    </source>
</reference>
<dbReference type="GeneID" id="14912603"/>
<evidence type="ECO:0000256" key="10">
    <source>
        <dbReference type="ARBA" id="ARBA00023136"/>
    </source>
</evidence>
<evidence type="ECO:0000259" key="14">
    <source>
        <dbReference type="PROSITE" id="PS51718"/>
    </source>
</evidence>